<name>F4BXL8_METSG</name>
<dbReference type="PANTHER" id="PTHR30050">
    <property type="entry name" value="CHROMOSOMAL REPLICATION INITIATOR PROTEIN DNAA"/>
    <property type="match status" value="1"/>
</dbReference>
<feature type="domain" description="AAA+ ATPase" evidence="4">
    <location>
        <begin position="101"/>
        <end position="234"/>
    </location>
</feature>
<accession>F4BXL8</accession>
<dbReference type="InterPro" id="IPR027417">
    <property type="entry name" value="P-loop_NTPase"/>
</dbReference>
<dbReference type="RefSeq" id="WP_013719735.1">
    <property type="nucleotide sequence ID" value="NC_015416.1"/>
</dbReference>
<dbReference type="InterPro" id="IPR047661">
    <property type="entry name" value="IstB"/>
</dbReference>
<dbReference type="Gene3D" id="3.40.50.300">
    <property type="entry name" value="P-loop containing nucleotide triphosphate hydrolases"/>
    <property type="match status" value="1"/>
</dbReference>
<dbReference type="InterPro" id="IPR003593">
    <property type="entry name" value="AAA+_ATPase"/>
</dbReference>
<dbReference type="GO" id="GO:0005524">
    <property type="term" value="F:ATP binding"/>
    <property type="evidence" value="ECO:0007669"/>
    <property type="project" value="UniProtKB-KW"/>
</dbReference>
<keyword evidence="6" id="KW-1185">Reference proteome</keyword>
<dbReference type="Pfam" id="PF01695">
    <property type="entry name" value="IstB_IS21"/>
    <property type="match status" value="1"/>
</dbReference>
<dbReference type="AlphaFoldDB" id="F4BXL8"/>
<evidence type="ECO:0000256" key="3">
    <source>
        <dbReference type="ARBA" id="ARBA00022840"/>
    </source>
</evidence>
<keyword evidence="2" id="KW-0547">Nucleotide-binding</keyword>
<protein>
    <submittedName>
        <fullName evidence="5">IstB helper protein</fullName>
    </submittedName>
</protein>
<evidence type="ECO:0000259" key="4">
    <source>
        <dbReference type="SMART" id="SM00382"/>
    </source>
</evidence>
<dbReference type="STRING" id="990316.MCON_2177"/>
<dbReference type="InterPro" id="IPR028350">
    <property type="entry name" value="DNAC/IstB-like"/>
</dbReference>
<dbReference type="EMBL" id="CP002565">
    <property type="protein sequence ID" value="AEB68696.1"/>
    <property type="molecule type" value="Genomic_DNA"/>
</dbReference>
<comment type="similarity">
    <text evidence="1">Belongs to the IS21/IS1162 putative ATP-binding protein family.</text>
</comment>
<dbReference type="InterPro" id="IPR002611">
    <property type="entry name" value="IstB_ATP-bd"/>
</dbReference>
<dbReference type="KEGG" id="mcj:MCON_2177"/>
<dbReference type="GO" id="GO:0006260">
    <property type="term" value="P:DNA replication"/>
    <property type="evidence" value="ECO:0007669"/>
    <property type="project" value="TreeGrafter"/>
</dbReference>
<dbReference type="InParanoid" id="F4BXL8"/>
<dbReference type="CDD" id="cd00009">
    <property type="entry name" value="AAA"/>
    <property type="match status" value="1"/>
</dbReference>
<organism evidence="5 6">
    <name type="scientific">Methanothrix soehngenii (strain ATCC 5969 / DSM 3671 / JCM 10134 / NBRC 103675 / OCM 69 / GP-6)</name>
    <name type="common">Methanosaeta concilii</name>
    <dbReference type="NCBI Taxonomy" id="990316"/>
    <lineage>
        <taxon>Archaea</taxon>
        <taxon>Methanobacteriati</taxon>
        <taxon>Methanobacteriota</taxon>
        <taxon>Stenosarchaea group</taxon>
        <taxon>Methanomicrobia</taxon>
        <taxon>Methanotrichales</taxon>
        <taxon>Methanotrichaceae</taxon>
        <taxon>Methanothrix</taxon>
    </lineage>
</organism>
<reference evidence="5 6" key="1">
    <citation type="journal article" date="2011" name="J. Bacteriol.">
        <title>Complete genome sequence of Methanosaeta concilii, a specialist in aceticlastic methanogenesis.</title>
        <authorList>
            <person name="Barber R.D."/>
            <person name="Zhang L."/>
            <person name="Harnack M."/>
            <person name="Olson M.V."/>
            <person name="Kaul R."/>
            <person name="Ingram-Smith C."/>
            <person name="Smith K.S."/>
        </authorList>
    </citation>
    <scope>NUCLEOTIDE SEQUENCE [LARGE SCALE GENOMIC DNA]</scope>
    <source>
        <strain evidence="6">ATCC 5969 / DSM 3671 / JCM 10134 / NBRC 103675 / OCM 69 / GP-6</strain>
    </source>
</reference>
<dbReference type="NCBIfam" id="NF038214">
    <property type="entry name" value="IS21_help_AAA"/>
    <property type="match status" value="1"/>
</dbReference>
<evidence type="ECO:0000256" key="1">
    <source>
        <dbReference type="ARBA" id="ARBA00008059"/>
    </source>
</evidence>
<dbReference type="SUPFAM" id="SSF52540">
    <property type="entry name" value="P-loop containing nucleoside triphosphate hydrolases"/>
    <property type="match status" value="1"/>
</dbReference>
<dbReference type="SMART" id="SM00382">
    <property type="entry name" value="AAA"/>
    <property type="match status" value="1"/>
</dbReference>
<gene>
    <name evidence="5" type="ordered locus">MCON_2177</name>
</gene>
<evidence type="ECO:0000313" key="6">
    <source>
        <dbReference type="Proteomes" id="UP000007807"/>
    </source>
</evidence>
<evidence type="ECO:0000313" key="5">
    <source>
        <dbReference type="EMBL" id="AEB68696.1"/>
    </source>
</evidence>
<dbReference type="Proteomes" id="UP000007807">
    <property type="component" value="Chromosome"/>
</dbReference>
<dbReference type="GeneID" id="10461642"/>
<dbReference type="PANTHER" id="PTHR30050:SF4">
    <property type="entry name" value="ATP-BINDING PROTEIN RV3427C IN INSERTION SEQUENCE-RELATED"/>
    <property type="match status" value="1"/>
</dbReference>
<dbReference type="PIRSF" id="PIRSF003073">
    <property type="entry name" value="DNAC_TnpB_IstB"/>
    <property type="match status" value="1"/>
</dbReference>
<keyword evidence="3" id="KW-0067">ATP-binding</keyword>
<dbReference type="HOGENOM" id="CLU_062999_1_1_2"/>
<proteinExistence type="inferred from homology"/>
<dbReference type="OrthoDB" id="133089at2157"/>
<evidence type="ECO:0000256" key="2">
    <source>
        <dbReference type="ARBA" id="ARBA00022741"/>
    </source>
</evidence>
<sequence>MTNFEYERLHHNLKLLKLGTFESVLDNYLEIAAKEKKSTIEILDYLVDRELRSKESRSLALRTRKAGFPMEKRLDDFDFEFQPSLDKSVINEIASLKFIHNAENVVLLGPPGVGKTHLAIALGIEAVRAGFRVQFANASALIERLAKADREKRLEEMIRELSRFQLIIIDEMGYLPFDDFGAHCFFQLVSRRYERASIIFTSNKSYGEWGDIFKDHVIAAAILDRILHHCTTVNIKGDSYRLKDRKRQGIIPQSFSG</sequence>